<comment type="similarity">
    <text evidence="3">Belongs to the INCENP family.</text>
</comment>
<dbReference type="PANTHER" id="PTHR13142:SF1">
    <property type="entry name" value="INNER CENTROMERE PROTEIN"/>
    <property type="match status" value="1"/>
</dbReference>
<dbReference type="AlphaFoldDB" id="A0A4Q0A259"/>
<dbReference type="Proteomes" id="UP000268162">
    <property type="component" value="Unassembled WGS sequence"/>
</dbReference>
<dbReference type="EMBL" id="ML002219">
    <property type="protein sequence ID" value="RKP40216.1"/>
    <property type="molecule type" value="Genomic_DNA"/>
</dbReference>
<dbReference type="GO" id="GO:0005634">
    <property type="term" value="C:nucleus"/>
    <property type="evidence" value="ECO:0007669"/>
    <property type="project" value="UniProtKB-SubCell"/>
</dbReference>
<evidence type="ECO:0000256" key="8">
    <source>
        <dbReference type="SAM" id="MobiDB-lite"/>
    </source>
</evidence>
<evidence type="ECO:0000256" key="1">
    <source>
        <dbReference type="ARBA" id="ARBA00004123"/>
    </source>
</evidence>
<keyword evidence="6" id="KW-0206">Cytoskeleton</keyword>
<sequence length="114" mass="12963">ELPEIPDEYSDDEDEYDYSSSPASGSNGGSGRNKAASPRVPKWASSPAVRAALLKQSTMNPDLVFGKIKPIMVEEIFKKRDRRYRVRTSSANWVGTDKLTTREELEYEKRMGYR</sequence>
<accession>A0A4Q0A259</accession>
<proteinExistence type="inferred from homology"/>
<gene>
    <name evidence="10" type="ORF">BJ085DRAFT_10180</name>
</gene>
<feature type="non-terminal residue" evidence="10">
    <location>
        <position position="1"/>
    </location>
</feature>
<keyword evidence="4" id="KW-0963">Cytoplasm</keyword>
<feature type="non-terminal residue" evidence="10">
    <location>
        <position position="114"/>
    </location>
</feature>
<keyword evidence="5" id="KW-0159">Chromosome partition</keyword>
<dbReference type="STRING" id="215637.A0A4Q0A259"/>
<evidence type="ECO:0000256" key="6">
    <source>
        <dbReference type="ARBA" id="ARBA00023212"/>
    </source>
</evidence>
<organism evidence="10 11">
    <name type="scientific">Dimargaris cristalligena</name>
    <dbReference type="NCBI Taxonomy" id="215637"/>
    <lineage>
        <taxon>Eukaryota</taxon>
        <taxon>Fungi</taxon>
        <taxon>Fungi incertae sedis</taxon>
        <taxon>Zoopagomycota</taxon>
        <taxon>Kickxellomycotina</taxon>
        <taxon>Dimargaritomycetes</taxon>
        <taxon>Dimargaritales</taxon>
        <taxon>Dimargaritaceae</taxon>
        <taxon>Dimargaris</taxon>
    </lineage>
</organism>
<dbReference type="GO" id="GO:0005819">
    <property type="term" value="C:spindle"/>
    <property type="evidence" value="ECO:0007669"/>
    <property type="project" value="UniProtKB-SubCell"/>
</dbReference>
<evidence type="ECO:0000256" key="4">
    <source>
        <dbReference type="ARBA" id="ARBA00022490"/>
    </source>
</evidence>
<feature type="domain" description="Inner centromere protein ARK-binding" evidence="9">
    <location>
        <begin position="9"/>
        <end position="77"/>
    </location>
</feature>
<keyword evidence="7" id="KW-0539">Nucleus</keyword>
<evidence type="ECO:0000256" key="5">
    <source>
        <dbReference type="ARBA" id="ARBA00022829"/>
    </source>
</evidence>
<dbReference type="Pfam" id="PF03941">
    <property type="entry name" value="INCENP_ARK-bind"/>
    <property type="match status" value="1"/>
</dbReference>
<evidence type="ECO:0000256" key="3">
    <source>
        <dbReference type="ARBA" id="ARBA00010042"/>
    </source>
</evidence>
<feature type="region of interest" description="Disordered" evidence="8">
    <location>
        <begin position="1"/>
        <end position="45"/>
    </location>
</feature>
<evidence type="ECO:0000259" key="9">
    <source>
        <dbReference type="Pfam" id="PF03941"/>
    </source>
</evidence>
<evidence type="ECO:0000256" key="7">
    <source>
        <dbReference type="ARBA" id="ARBA00023242"/>
    </source>
</evidence>
<evidence type="ECO:0000313" key="10">
    <source>
        <dbReference type="EMBL" id="RKP40216.1"/>
    </source>
</evidence>
<reference evidence="11" key="1">
    <citation type="journal article" date="2018" name="Nat. Microbiol.">
        <title>Leveraging single-cell genomics to expand the fungal tree of life.</title>
        <authorList>
            <person name="Ahrendt S.R."/>
            <person name="Quandt C.A."/>
            <person name="Ciobanu D."/>
            <person name="Clum A."/>
            <person name="Salamov A."/>
            <person name="Andreopoulos B."/>
            <person name="Cheng J.F."/>
            <person name="Woyke T."/>
            <person name="Pelin A."/>
            <person name="Henrissat B."/>
            <person name="Reynolds N.K."/>
            <person name="Benny G.L."/>
            <person name="Smith M.E."/>
            <person name="James T.Y."/>
            <person name="Grigoriev I.V."/>
        </authorList>
    </citation>
    <scope>NUCLEOTIDE SEQUENCE [LARGE SCALE GENOMIC DNA]</scope>
    <source>
        <strain evidence="11">RSA 468</strain>
    </source>
</reference>
<dbReference type="PANTHER" id="PTHR13142">
    <property type="entry name" value="INNER CENTROMERE PROTEIN"/>
    <property type="match status" value="1"/>
</dbReference>
<evidence type="ECO:0000256" key="2">
    <source>
        <dbReference type="ARBA" id="ARBA00004186"/>
    </source>
</evidence>
<dbReference type="GO" id="GO:0007059">
    <property type="term" value="P:chromosome segregation"/>
    <property type="evidence" value="ECO:0007669"/>
    <property type="project" value="UniProtKB-KW"/>
</dbReference>
<comment type="subcellular location">
    <subcellularLocation>
        <location evidence="2">Cytoplasm</location>
        <location evidence="2">Cytoskeleton</location>
        <location evidence="2">Spindle</location>
    </subcellularLocation>
    <subcellularLocation>
        <location evidence="1">Nucleus</location>
    </subcellularLocation>
</comment>
<dbReference type="Gene3D" id="6.10.250.2990">
    <property type="match status" value="1"/>
</dbReference>
<feature type="compositionally biased region" description="Acidic residues" evidence="8">
    <location>
        <begin position="1"/>
        <end position="17"/>
    </location>
</feature>
<dbReference type="InterPro" id="IPR005635">
    <property type="entry name" value="Inner_centromere_prot_ARK-bd"/>
</dbReference>
<name>A0A4Q0A259_9FUNG</name>
<protein>
    <recommendedName>
        <fullName evidence="9">Inner centromere protein ARK-binding domain-containing protein</fullName>
    </recommendedName>
</protein>
<evidence type="ECO:0000313" key="11">
    <source>
        <dbReference type="Proteomes" id="UP000268162"/>
    </source>
</evidence>
<keyword evidence="11" id="KW-1185">Reference proteome</keyword>